<protein>
    <submittedName>
        <fullName evidence="2">Uncharacterized protein</fullName>
    </submittedName>
</protein>
<reference evidence="2 3" key="1">
    <citation type="submission" date="2017-06" db="EMBL/GenBank/DDBJ databases">
        <title>Sequencing and comparative analysis of myxobacterial genomes.</title>
        <authorList>
            <person name="Rupp O."/>
            <person name="Goesmann A."/>
            <person name="Sogaard-Andersen L."/>
        </authorList>
    </citation>
    <scope>NUCLEOTIDE SEQUENCE [LARGE SCALE GENOMIC DNA]</scope>
    <source>
        <strain evidence="2 3">DSM 52655</strain>
    </source>
</reference>
<dbReference type="AlphaFoldDB" id="A0A250J4U2"/>
<dbReference type="Proteomes" id="UP000217257">
    <property type="component" value="Chromosome"/>
</dbReference>
<name>A0A250J4U2_9BACT</name>
<dbReference type="EMBL" id="CP022098">
    <property type="protein sequence ID" value="ATB38560.1"/>
    <property type="molecule type" value="Genomic_DNA"/>
</dbReference>
<gene>
    <name evidence="2" type="ORF">CYFUS_003995</name>
</gene>
<feature type="compositionally biased region" description="Basic and acidic residues" evidence="1">
    <location>
        <begin position="1"/>
        <end position="11"/>
    </location>
</feature>
<evidence type="ECO:0000256" key="1">
    <source>
        <dbReference type="SAM" id="MobiDB-lite"/>
    </source>
</evidence>
<dbReference type="KEGG" id="cfus:CYFUS_003995"/>
<proteinExistence type="predicted"/>
<feature type="region of interest" description="Disordered" evidence="1">
    <location>
        <begin position="1"/>
        <end position="86"/>
    </location>
</feature>
<evidence type="ECO:0000313" key="2">
    <source>
        <dbReference type="EMBL" id="ATB38560.1"/>
    </source>
</evidence>
<organism evidence="2 3">
    <name type="scientific">Cystobacter fuscus</name>
    <dbReference type="NCBI Taxonomy" id="43"/>
    <lineage>
        <taxon>Bacteria</taxon>
        <taxon>Pseudomonadati</taxon>
        <taxon>Myxococcota</taxon>
        <taxon>Myxococcia</taxon>
        <taxon>Myxococcales</taxon>
        <taxon>Cystobacterineae</taxon>
        <taxon>Archangiaceae</taxon>
        <taxon>Cystobacter</taxon>
    </lineage>
</organism>
<evidence type="ECO:0000313" key="3">
    <source>
        <dbReference type="Proteomes" id="UP000217257"/>
    </source>
</evidence>
<accession>A0A250J4U2</accession>
<sequence>MESGAARREATVHQPDPLGSDGGLTIPEERIHIDPGELSGLMAVESAEPMRTSPTVADRIARGEAPQEPEQGPHPETARRVAGRFA</sequence>